<dbReference type="RefSeq" id="XP_025374914.1">
    <property type="nucleotide sequence ID" value="XM_025522576.1"/>
</dbReference>
<evidence type="ECO:0000313" key="2">
    <source>
        <dbReference type="EMBL" id="PWN87716.1"/>
    </source>
</evidence>
<proteinExistence type="predicted"/>
<feature type="region of interest" description="Disordered" evidence="1">
    <location>
        <begin position="48"/>
        <end position="106"/>
    </location>
</feature>
<keyword evidence="3" id="KW-1185">Reference proteome</keyword>
<dbReference type="GeneID" id="37044492"/>
<organism evidence="2 3">
    <name type="scientific">Acaromyces ingoldii</name>
    <dbReference type="NCBI Taxonomy" id="215250"/>
    <lineage>
        <taxon>Eukaryota</taxon>
        <taxon>Fungi</taxon>
        <taxon>Dikarya</taxon>
        <taxon>Basidiomycota</taxon>
        <taxon>Ustilaginomycotina</taxon>
        <taxon>Exobasidiomycetes</taxon>
        <taxon>Exobasidiales</taxon>
        <taxon>Cryptobasidiaceae</taxon>
        <taxon>Acaromyces</taxon>
    </lineage>
</organism>
<name>A0A316YF60_9BASI</name>
<feature type="compositionally biased region" description="Basic and acidic residues" evidence="1">
    <location>
        <begin position="57"/>
        <end position="68"/>
    </location>
</feature>
<sequence length="106" mass="10010">MSTATPTGGGGSAGQGASAQALSRGGVTPAGSAAALSFLGSRWSAVEAAANDAKVPVGERPEIHREPAASKAGPTTGGSQPAKQGGIGGAKTPAWGGAGTKRAQQS</sequence>
<evidence type="ECO:0000313" key="3">
    <source>
        <dbReference type="Proteomes" id="UP000245768"/>
    </source>
</evidence>
<dbReference type="Proteomes" id="UP000245768">
    <property type="component" value="Unassembled WGS sequence"/>
</dbReference>
<gene>
    <name evidence="2" type="ORF">FA10DRAFT_269026</name>
</gene>
<dbReference type="AlphaFoldDB" id="A0A316YF60"/>
<dbReference type="EMBL" id="KZ819639">
    <property type="protein sequence ID" value="PWN87716.1"/>
    <property type="molecule type" value="Genomic_DNA"/>
</dbReference>
<protein>
    <submittedName>
        <fullName evidence="2">Uncharacterized protein</fullName>
    </submittedName>
</protein>
<dbReference type="InParanoid" id="A0A316YF60"/>
<evidence type="ECO:0000256" key="1">
    <source>
        <dbReference type="SAM" id="MobiDB-lite"/>
    </source>
</evidence>
<feature type="region of interest" description="Disordered" evidence="1">
    <location>
        <begin position="1"/>
        <end position="29"/>
    </location>
</feature>
<reference evidence="2 3" key="1">
    <citation type="journal article" date="2018" name="Mol. Biol. Evol.">
        <title>Broad Genomic Sampling Reveals a Smut Pathogenic Ancestry of the Fungal Clade Ustilaginomycotina.</title>
        <authorList>
            <person name="Kijpornyongpan T."/>
            <person name="Mondo S.J."/>
            <person name="Barry K."/>
            <person name="Sandor L."/>
            <person name="Lee J."/>
            <person name="Lipzen A."/>
            <person name="Pangilinan J."/>
            <person name="LaButti K."/>
            <person name="Hainaut M."/>
            <person name="Henrissat B."/>
            <person name="Grigoriev I.V."/>
            <person name="Spatafora J.W."/>
            <person name="Aime M.C."/>
        </authorList>
    </citation>
    <scope>NUCLEOTIDE SEQUENCE [LARGE SCALE GENOMIC DNA]</scope>
    <source>
        <strain evidence="2 3">MCA 4198</strain>
    </source>
</reference>
<accession>A0A316YF60</accession>
<feature type="compositionally biased region" description="Low complexity" evidence="1">
    <location>
        <begin position="15"/>
        <end position="29"/>
    </location>
</feature>